<keyword evidence="2" id="KW-1185">Reference proteome</keyword>
<name>A0ABP9W6X9_9DEIO</name>
<comment type="caution">
    <text evidence="1">The sequence shown here is derived from an EMBL/GenBank/DDBJ whole genome shotgun (WGS) entry which is preliminary data.</text>
</comment>
<evidence type="ECO:0000313" key="1">
    <source>
        <dbReference type="EMBL" id="GAA5511688.1"/>
    </source>
</evidence>
<gene>
    <name evidence="1" type="ORF">Dcar01_00401</name>
</gene>
<sequence>MAPCLLRRTRRISGLLTLGAAMVLPPAGQAVGIEGHIRNLVPIERHLGQDRVLVLLTNLAGGRIIGIGRLQGADFSIAIPESFRPPVTPARLCPGVRSVPSEPRTYAADALMVYQAGRNTATFLTQADHPTDPTRRAQWLYSDRAATLRGRCTGLSTEYDLTLRAGWNAVMTVSEPGRFLVRNATPGLPYWAERNVLRNVRTLFPAVFDGQ</sequence>
<proteinExistence type="predicted"/>
<accession>A0ABP9W6X9</accession>
<dbReference type="Proteomes" id="UP001401887">
    <property type="component" value="Unassembled WGS sequence"/>
</dbReference>
<organism evidence="1 2">
    <name type="scientific">Deinococcus carri</name>
    <dbReference type="NCBI Taxonomy" id="1211323"/>
    <lineage>
        <taxon>Bacteria</taxon>
        <taxon>Thermotogati</taxon>
        <taxon>Deinococcota</taxon>
        <taxon>Deinococci</taxon>
        <taxon>Deinococcales</taxon>
        <taxon>Deinococcaceae</taxon>
        <taxon>Deinococcus</taxon>
    </lineage>
</organism>
<reference evidence="1 2" key="1">
    <citation type="submission" date="2024-02" db="EMBL/GenBank/DDBJ databases">
        <title>Deinococcus carri NBRC 110142.</title>
        <authorList>
            <person name="Ichikawa N."/>
            <person name="Katano-Makiyama Y."/>
            <person name="Hidaka K."/>
        </authorList>
    </citation>
    <scope>NUCLEOTIDE SEQUENCE [LARGE SCALE GENOMIC DNA]</scope>
    <source>
        <strain evidence="1 2">NBRC 110142</strain>
    </source>
</reference>
<protein>
    <submittedName>
        <fullName evidence="1">Uncharacterized protein</fullName>
    </submittedName>
</protein>
<evidence type="ECO:0000313" key="2">
    <source>
        <dbReference type="Proteomes" id="UP001401887"/>
    </source>
</evidence>
<dbReference type="EMBL" id="BAABRP010000001">
    <property type="protein sequence ID" value="GAA5511688.1"/>
    <property type="molecule type" value="Genomic_DNA"/>
</dbReference>